<evidence type="ECO:0008006" key="3">
    <source>
        <dbReference type="Google" id="ProtNLM"/>
    </source>
</evidence>
<protein>
    <recommendedName>
        <fullName evidence="3">Polymerase nucleotidyl transferase domain-containing protein</fullName>
    </recommendedName>
</protein>
<dbReference type="AlphaFoldDB" id="A0A1F7F0H5"/>
<dbReference type="InterPro" id="IPR043519">
    <property type="entry name" value="NT_sf"/>
</dbReference>
<proteinExistence type="predicted"/>
<sequence length="149" mass="16210">MVIQQDFKDMLVSFNARRVEYVIVGSQALAFHGAPRYTGDIDLLIKPDESNAQKVLAALADFGFADLDISPADISKPDQIVQLGRQPVRIDIITSISGVSWEEVAAHAVPGTYDSVPVLFIGKNEFIVNKKAVGRNKDLADVDAIEGKN</sequence>
<evidence type="ECO:0000313" key="1">
    <source>
        <dbReference type="EMBL" id="OGK00037.1"/>
    </source>
</evidence>
<evidence type="ECO:0000313" key="2">
    <source>
        <dbReference type="Proteomes" id="UP000179243"/>
    </source>
</evidence>
<gene>
    <name evidence="1" type="ORF">A2519_22170</name>
</gene>
<accession>A0A1F7F0H5</accession>
<dbReference type="Gene3D" id="3.30.460.40">
    <property type="match status" value="1"/>
</dbReference>
<dbReference type="Pfam" id="PF09970">
    <property type="entry name" value="DUF2204"/>
    <property type="match status" value="1"/>
</dbReference>
<dbReference type="InterPro" id="IPR018700">
    <property type="entry name" value="DUF2204"/>
</dbReference>
<dbReference type="Proteomes" id="UP000179243">
    <property type="component" value="Unassembled WGS sequence"/>
</dbReference>
<dbReference type="SUPFAM" id="SSF81301">
    <property type="entry name" value="Nucleotidyltransferase"/>
    <property type="match status" value="1"/>
</dbReference>
<comment type="caution">
    <text evidence="1">The sequence shown here is derived from an EMBL/GenBank/DDBJ whole genome shotgun (WGS) entry which is preliminary data.</text>
</comment>
<dbReference type="EMBL" id="MFYX01000155">
    <property type="protein sequence ID" value="OGK00037.1"/>
    <property type="molecule type" value="Genomic_DNA"/>
</dbReference>
<organism evidence="1 2">
    <name type="scientific">Candidatus Raymondbacteria bacterium RIFOXYD12_FULL_49_13</name>
    <dbReference type="NCBI Taxonomy" id="1817890"/>
    <lineage>
        <taxon>Bacteria</taxon>
        <taxon>Raymondiibacteriota</taxon>
    </lineage>
</organism>
<name>A0A1F7F0H5_UNCRA</name>
<reference evidence="1 2" key="1">
    <citation type="journal article" date="2016" name="Nat. Commun.">
        <title>Thousands of microbial genomes shed light on interconnected biogeochemical processes in an aquifer system.</title>
        <authorList>
            <person name="Anantharaman K."/>
            <person name="Brown C.T."/>
            <person name="Hug L.A."/>
            <person name="Sharon I."/>
            <person name="Castelle C.J."/>
            <person name="Probst A.J."/>
            <person name="Thomas B.C."/>
            <person name="Singh A."/>
            <person name="Wilkins M.J."/>
            <person name="Karaoz U."/>
            <person name="Brodie E.L."/>
            <person name="Williams K.H."/>
            <person name="Hubbard S.S."/>
            <person name="Banfield J.F."/>
        </authorList>
    </citation>
    <scope>NUCLEOTIDE SEQUENCE [LARGE SCALE GENOMIC DNA]</scope>
</reference>